<feature type="chain" id="PRO_5045722834" evidence="1">
    <location>
        <begin position="26"/>
        <end position="157"/>
    </location>
</feature>
<keyword evidence="1" id="KW-0732">Signal</keyword>
<organism evidence="3 4">
    <name type="scientific">Parachitinimonas caeni</name>
    <dbReference type="NCBI Taxonomy" id="3031301"/>
    <lineage>
        <taxon>Bacteria</taxon>
        <taxon>Pseudomonadati</taxon>
        <taxon>Pseudomonadota</taxon>
        <taxon>Betaproteobacteria</taxon>
        <taxon>Neisseriales</taxon>
        <taxon>Chitinibacteraceae</taxon>
        <taxon>Parachitinimonas</taxon>
    </lineage>
</organism>
<dbReference type="Proteomes" id="UP001172778">
    <property type="component" value="Unassembled WGS sequence"/>
</dbReference>
<feature type="signal peptide" evidence="1">
    <location>
        <begin position="1"/>
        <end position="25"/>
    </location>
</feature>
<dbReference type="EMBL" id="JARRAF010000024">
    <property type="protein sequence ID" value="MDK2125774.1"/>
    <property type="molecule type" value="Genomic_DNA"/>
</dbReference>
<dbReference type="RefSeq" id="WP_284102087.1">
    <property type="nucleotide sequence ID" value="NZ_JARRAF010000024.1"/>
</dbReference>
<dbReference type="Pfam" id="PF13946">
    <property type="entry name" value="DUF4214"/>
    <property type="match status" value="1"/>
</dbReference>
<accession>A0ABT7E0K4</accession>
<evidence type="ECO:0000313" key="4">
    <source>
        <dbReference type="Proteomes" id="UP001172778"/>
    </source>
</evidence>
<evidence type="ECO:0000259" key="2">
    <source>
        <dbReference type="Pfam" id="PF13946"/>
    </source>
</evidence>
<name>A0ABT7E0K4_9NEIS</name>
<keyword evidence="4" id="KW-1185">Reference proteome</keyword>
<protein>
    <submittedName>
        <fullName evidence="3">DUF4214 domain-containing protein</fullName>
    </submittedName>
</protein>
<feature type="domain" description="DUF4214" evidence="2">
    <location>
        <begin position="33"/>
        <end position="83"/>
    </location>
</feature>
<comment type="caution">
    <text evidence="3">The sequence shown here is derived from an EMBL/GenBank/DDBJ whole genome shotgun (WGS) entry which is preliminary data.</text>
</comment>
<evidence type="ECO:0000256" key="1">
    <source>
        <dbReference type="SAM" id="SignalP"/>
    </source>
</evidence>
<proteinExistence type="predicted"/>
<sequence>MKLNTFIKSTLIGLTVAAAAPAAMAATQGQVGYLNSLYEIGLNRAADAGGMNFYINAINSQTCSQSQAASLAAAFFGSQELQDQHLSAVTQINRLYRAVLKRDPSANELLQWAAHPGATWDSQYTMVTFKAAPLADIARFFANSEEFKVNRLGTYCN</sequence>
<reference evidence="3" key="1">
    <citation type="submission" date="2023-03" db="EMBL/GenBank/DDBJ databases">
        <title>Chitinimonas shenzhenensis gen. nov., sp. nov., a novel member of family Burkholderiaceae isolated from activated sludge collected in Shen Zhen, China.</title>
        <authorList>
            <person name="Wang X."/>
        </authorList>
    </citation>
    <scope>NUCLEOTIDE SEQUENCE</scope>
    <source>
        <strain evidence="3">DQS-5</strain>
    </source>
</reference>
<evidence type="ECO:0000313" key="3">
    <source>
        <dbReference type="EMBL" id="MDK2125774.1"/>
    </source>
</evidence>
<gene>
    <name evidence="3" type="ORF">PZA18_17105</name>
</gene>
<dbReference type="InterPro" id="IPR025282">
    <property type="entry name" value="DUF4214"/>
</dbReference>